<sequence>MMKLQLARNLEHFFSLFNHSKVEISTAIECHWPPFGLRIEIIEERILMTNWLLKEGDFDLLHALKINQPERFWGIPQRVFIIRHRAYVSGWCPKESDGLFLFRLCQRQRQFLSQLPKGAA</sequence>
<gene>
    <name evidence="1" type="ORF">QG404_03325</name>
</gene>
<dbReference type="Proteomes" id="UP001231859">
    <property type="component" value="Chromosome"/>
</dbReference>
<reference evidence="1 2" key="1">
    <citation type="submission" date="2023-04" db="EMBL/GenBank/DDBJ databases">
        <title>Genome dynamics across the evolutionary transition to endosymbiosis.</title>
        <authorList>
            <person name="Siozios S."/>
            <person name="Nadal-Jimenez P."/>
            <person name="Azagi T."/>
            <person name="Sprong H."/>
            <person name="Frost C.L."/>
            <person name="Parratt S.R."/>
            <person name="Taylor G."/>
            <person name="Brettell L."/>
            <person name="Lew K.C."/>
            <person name="Croft L."/>
            <person name="King K.C."/>
            <person name="Brockhurst M.A."/>
            <person name="Hypsa V."/>
            <person name="Novakova E."/>
            <person name="Darby A.C."/>
            <person name="Hurst G.D.D."/>
        </authorList>
    </citation>
    <scope>NUCLEOTIDE SEQUENCE [LARGE SCALE GENOMIC DNA]</scope>
    <source>
        <strain evidence="2">aApi_AU</strain>
    </source>
</reference>
<dbReference type="EMBL" id="CP123759">
    <property type="protein sequence ID" value="WGO83958.1"/>
    <property type="molecule type" value="Genomic_DNA"/>
</dbReference>
<evidence type="ECO:0000313" key="2">
    <source>
        <dbReference type="Proteomes" id="UP001231859"/>
    </source>
</evidence>
<protein>
    <submittedName>
        <fullName evidence="1">Uncharacterized protein</fullName>
    </submittedName>
</protein>
<dbReference type="RefSeq" id="WP_280938987.1">
    <property type="nucleotide sequence ID" value="NZ_CP123759.1"/>
</dbReference>
<evidence type="ECO:0000313" key="1">
    <source>
        <dbReference type="EMBL" id="WGO83958.1"/>
    </source>
</evidence>
<accession>A0ABY8P376</accession>
<keyword evidence="2" id="KW-1185">Reference proteome</keyword>
<organism evidence="1 2">
    <name type="scientific">Arsenophonus apicola</name>
    <dbReference type="NCBI Taxonomy" id="2879119"/>
    <lineage>
        <taxon>Bacteria</taxon>
        <taxon>Pseudomonadati</taxon>
        <taxon>Pseudomonadota</taxon>
        <taxon>Gammaproteobacteria</taxon>
        <taxon>Enterobacterales</taxon>
        <taxon>Morganellaceae</taxon>
        <taxon>Arsenophonus</taxon>
    </lineage>
</organism>
<name>A0ABY8P376_9GAMM</name>
<proteinExistence type="predicted"/>